<protein>
    <recommendedName>
        <fullName evidence="3">DUF5678 domain-containing protein</fullName>
    </recommendedName>
</protein>
<organism evidence="1 2">
    <name type="scientific">Candidatus Argoarchaeum ethanivorans</name>
    <dbReference type="NCBI Taxonomy" id="2608793"/>
    <lineage>
        <taxon>Archaea</taxon>
        <taxon>Methanobacteriati</taxon>
        <taxon>Methanobacteriota</taxon>
        <taxon>Stenosarchaea group</taxon>
        <taxon>Methanomicrobia</taxon>
        <taxon>Methanosarcinales</taxon>
        <taxon>Methanosarcinales incertae sedis</taxon>
        <taxon>GOM Arc I cluster</taxon>
        <taxon>Candidatus Argoarchaeum</taxon>
    </lineage>
</organism>
<evidence type="ECO:0008006" key="3">
    <source>
        <dbReference type="Google" id="ProtNLM"/>
    </source>
</evidence>
<accession>A0A811TDZ9</accession>
<gene>
    <name evidence="1" type="ORF">CHKLHMKO_00569</name>
</gene>
<dbReference type="EMBL" id="CAJHIO010000045">
    <property type="protein sequence ID" value="CAD6493892.1"/>
    <property type="molecule type" value="Genomic_DNA"/>
</dbReference>
<comment type="caution">
    <text evidence="1">The sequence shown here is derived from an EMBL/GenBank/DDBJ whole genome shotgun (WGS) entry which is preliminary data.</text>
</comment>
<reference evidence="1" key="1">
    <citation type="submission" date="2020-10" db="EMBL/GenBank/DDBJ databases">
        <authorList>
            <person name="Hahn C.J."/>
            <person name="Laso-Perez R."/>
            <person name="Vulcano F."/>
            <person name="Vaziourakis K.-M."/>
            <person name="Stokke R."/>
            <person name="Steen I.H."/>
            <person name="Teske A."/>
            <person name="Boetius A."/>
            <person name="Liebeke M."/>
            <person name="Amann R."/>
            <person name="Knittel K."/>
        </authorList>
    </citation>
    <scope>NUCLEOTIDE SEQUENCE</scope>
    <source>
        <strain evidence="1">Gfbio:e3339647-f889-4370-9287-4fb5cb688e4c:AG392O15_GoMArc1</strain>
    </source>
</reference>
<name>A0A811TDZ9_9EURY</name>
<sequence>MIKTEEKFGYEIRVDGKVVWEGRNPKLQFDEIKRQNPGKRVSIAWRTREKVLVC</sequence>
<evidence type="ECO:0000313" key="2">
    <source>
        <dbReference type="Proteomes" id="UP000610373"/>
    </source>
</evidence>
<dbReference type="AlphaFoldDB" id="A0A811TDZ9"/>
<dbReference type="Proteomes" id="UP000610373">
    <property type="component" value="Unassembled WGS sequence"/>
</dbReference>
<proteinExistence type="predicted"/>
<evidence type="ECO:0000313" key="1">
    <source>
        <dbReference type="EMBL" id="CAD6493892.1"/>
    </source>
</evidence>